<dbReference type="EMBL" id="JAAIVB010000085">
    <property type="protein sequence ID" value="NEX64674.1"/>
    <property type="molecule type" value="Genomic_DNA"/>
</dbReference>
<reference evidence="2 3" key="1">
    <citation type="submission" date="2020-02" db="EMBL/GenBank/DDBJ databases">
        <authorList>
            <person name="Kim M.K."/>
        </authorList>
    </citation>
    <scope>NUCLEOTIDE SEQUENCE [LARGE SCALE GENOMIC DNA]</scope>
    <source>
        <strain evidence="2 3">17J57-3</strain>
    </source>
</reference>
<organism evidence="2 3">
    <name type="scientific">Noviherbaspirillum galbum</name>
    <dbReference type="NCBI Taxonomy" id="2709383"/>
    <lineage>
        <taxon>Bacteria</taxon>
        <taxon>Pseudomonadati</taxon>
        <taxon>Pseudomonadota</taxon>
        <taxon>Betaproteobacteria</taxon>
        <taxon>Burkholderiales</taxon>
        <taxon>Oxalobacteraceae</taxon>
        <taxon>Noviherbaspirillum</taxon>
    </lineage>
</organism>
<protein>
    <recommendedName>
        <fullName evidence="1">Recombinase domain-containing protein</fullName>
    </recommendedName>
</protein>
<sequence>MSDLKRRRALGESYSALAADLNQRGLRGPNGARWYTASVRTLLQC</sequence>
<dbReference type="GO" id="GO:0000150">
    <property type="term" value="F:DNA strand exchange activity"/>
    <property type="evidence" value="ECO:0007669"/>
    <property type="project" value="InterPro"/>
</dbReference>
<comment type="caution">
    <text evidence="2">The sequence shown here is derived from an EMBL/GenBank/DDBJ whole genome shotgun (WGS) entry which is preliminary data.</text>
</comment>
<dbReference type="Pfam" id="PF07508">
    <property type="entry name" value="Recombinase"/>
    <property type="match status" value="1"/>
</dbReference>
<proteinExistence type="predicted"/>
<keyword evidence="3" id="KW-1185">Reference proteome</keyword>
<evidence type="ECO:0000259" key="1">
    <source>
        <dbReference type="Pfam" id="PF07508"/>
    </source>
</evidence>
<accession>A0A6B3SVK6</accession>
<name>A0A6B3SVK6_9BURK</name>
<evidence type="ECO:0000313" key="2">
    <source>
        <dbReference type="EMBL" id="NEX64674.1"/>
    </source>
</evidence>
<dbReference type="Proteomes" id="UP000482155">
    <property type="component" value="Unassembled WGS sequence"/>
</dbReference>
<dbReference type="AlphaFoldDB" id="A0A6B3SVK6"/>
<evidence type="ECO:0000313" key="3">
    <source>
        <dbReference type="Proteomes" id="UP000482155"/>
    </source>
</evidence>
<gene>
    <name evidence="2" type="ORF">G3574_26650</name>
</gene>
<dbReference type="InterPro" id="IPR011109">
    <property type="entry name" value="DNA_bind_recombinase_dom"/>
</dbReference>
<dbReference type="GO" id="GO:0003677">
    <property type="term" value="F:DNA binding"/>
    <property type="evidence" value="ECO:0007669"/>
    <property type="project" value="InterPro"/>
</dbReference>
<dbReference type="RefSeq" id="WP_163968610.1">
    <property type="nucleotide sequence ID" value="NZ_JAAIVB010000085.1"/>
</dbReference>
<feature type="domain" description="Recombinase" evidence="1">
    <location>
        <begin position="9"/>
        <end position="44"/>
    </location>
</feature>